<feature type="region of interest" description="Disordered" evidence="1">
    <location>
        <begin position="164"/>
        <end position="317"/>
    </location>
</feature>
<evidence type="ECO:0000259" key="3">
    <source>
        <dbReference type="Pfam" id="PF11181"/>
    </source>
</evidence>
<dbReference type="InterPro" id="IPR025889">
    <property type="entry name" value="GSP17M-like_dom"/>
</dbReference>
<evidence type="ECO:0000313" key="5">
    <source>
        <dbReference type="Proteomes" id="UP000196230"/>
    </source>
</evidence>
<feature type="compositionally biased region" description="Low complexity" evidence="1">
    <location>
        <begin position="164"/>
        <end position="219"/>
    </location>
</feature>
<dbReference type="EMBL" id="FUKP01000028">
    <property type="protein sequence ID" value="SJN23107.1"/>
    <property type="molecule type" value="Genomic_DNA"/>
</dbReference>
<name>A0A1R4ITC1_9MICC</name>
<dbReference type="AlphaFoldDB" id="A0A1R4ITC1"/>
<dbReference type="Proteomes" id="UP000196230">
    <property type="component" value="Unassembled WGS sequence"/>
</dbReference>
<evidence type="ECO:0000256" key="2">
    <source>
        <dbReference type="SAM" id="Phobius"/>
    </source>
</evidence>
<dbReference type="RefSeq" id="WP_087133767.1">
    <property type="nucleotide sequence ID" value="NZ_FUKP01000028.1"/>
</dbReference>
<feature type="domain" description="General stress protein 17M-like" evidence="3">
    <location>
        <begin position="21"/>
        <end position="107"/>
    </location>
</feature>
<keyword evidence="2" id="KW-1133">Transmembrane helix</keyword>
<accession>A0A1R4ITC1</accession>
<feature type="compositionally biased region" description="Low complexity" evidence="1">
    <location>
        <begin position="245"/>
        <end position="278"/>
    </location>
</feature>
<feature type="transmembrane region" description="Helical" evidence="2">
    <location>
        <begin position="98"/>
        <end position="121"/>
    </location>
</feature>
<reference evidence="4 5" key="1">
    <citation type="submission" date="2017-02" db="EMBL/GenBank/DDBJ databases">
        <authorList>
            <person name="Peterson S.W."/>
        </authorList>
    </citation>
    <scope>NUCLEOTIDE SEQUENCE [LARGE SCALE GENOMIC DNA]</scope>
    <source>
        <strain evidence="4 5">2B3F</strain>
    </source>
</reference>
<organism evidence="4 5">
    <name type="scientific">Micrococcus lylae</name>
    <dbReference type="NCBI Taxonomy" id="1273"/>
    <lineage>
        <taxon>Bacteria</taxon>
        <taxon>Bacillati</taxon>
        <taxon>Actinomycetota</taxon>
        <taxon>Actinomycetes</taxon>
        <taxon>Micrococcales</taxon>
        <taxon>Micrococcaceae</taxon>
        <taxon>Micrococcus</taxon>
    </lineage>
</organism>
<feature type="transmembrane region" description="Helical" evidence="2">
    <location>
        <begin position="70"/>
        <end position="92"/>
    </location>
</feature>
<gene>
    <name evidence="4" type="ORF">FM125_04470</name>
</gene>
<keyword evidence="2" id="KW-0472">Membrane</keyword>
<proteinExistence type="predicted"/>
<dbReference type="Pfam" id="PF11181">
    <property type="entry name" value="YflT"/>
    <property type="match status" value="1"/>
</dbReference>
<evidence type="ECO:0000313" key="4">
    <source>
        <dbReference type="EMBL" id="SJN23107.1"/>
    </source>
</evidence>
<protein>
    <recommendedName>
        <fullName evidence="3">General stress protein 17M-like domain-containing protein</fullName>
    </recommendedName>
</protein>
<sequence length="317" mass="32344">MSFMMSGPNASRDDGLPRGELVSTHTTRAAAQEQLEKLVQGDVPPTAVTIVGKDLRVVERVRGRMSYPQVALSAGLRGLLFGSLIGLFMYLIAPQGGAQQILFSALLGVGLWMILGVIAFAMRKDSNGFASTQQVVPAAYDVVVAFEHAGRARGVLNAGTGQAVPAAVQPGPQGQSAQQGQQGVPTTAPASAPQGASGPDGSEQVPAPQGPQPGQTPHEGQGGQGGQAGHVQQDGAPQAQRPAEGPQTQDGQQAQPAQPAQDGQQADGSASADGAPQGLDRTYGLRLSQEEVDRIIAARGGTPGQQPPEPPQGGSGR</sequence>
<keyword evidence="2" id="KW-0812">Transmembrane</keyword>
<evidence type="ECO:0000256" key="1">
    <source>
        <dbReference type="SAM" id="MobiDB-lite"/>
    </source>
</evidence>